<dbReference type="PANTHER" id="PTHR47331">
    <property type="entry name" value="PHD-TYPE DOMAIN-CONTAINING PROTEIN"/>
    <property type="match status" value="1"/>
</dbReference>
<accession>A0A8X6RNW7</accession>
<proteinExistence type="predicted"/>
<dbReference type="PANTHER" id="PTHR47331:SF5">
    <property type="entry name" value="RIBONUCLEASE H"/>
    <property type="match status" value="1"/>
</dbReference>
<dbReference type="EMBL" id="BMAU01021201">
    <property type="protein sequence ID" value="GFX98303.1"/>
    <property type="molecule type" value="Genomic_DNA"/>
</dbReference>
<sequence length="312" mass="35831">MNQTKYVCYVYRIIRFAFVKGRFYSIRRKDCNNKRKGLCRICLAKGHLASRCRSQITCQLCSKRHVKFMCPNIECSKSDSLKQDVNDKNINENTVDSLHSRATNKVILQTLVVNVHGIKRERKARAIIDTGSQKSYILRSTAEELGFNLQREEEFRHSLFGGTKTRMYKHKCYKIYLSSLDDIQENTGPIEVLLGADVAGKLITGRREELKTGLVALETKLGWTLMGKVPRYTDKKDTSLNIVTMLSQEDIPVSSLWDLEMLGIRDTIEQNSREEKEKAVMSHFLKTVRKGRWQIRGPYALESGSGLSNRQL</sequence>
<keyword evidence="2" id="KW-1185">Reference proteome</keyword>
<dbReference type="InterPro" id="IPR021109">
    <property type="entry name" value="Peptidase_aspartic_dom_sf"/>
</dbReference>
<dbReference type="AlphaFoldDB" id="A0A8X6RNW7"/>
<protein>
    <submittedName>
        <fullName evidence="1">CCHC-type domain-containing protein</fullName>
    </submittedName>
</protein>
<comment type="caution">
    <text evidence="1">The sequence shown here is derived from an EMBL/GenBank/DDBJ whole genome shotgun (WGS) entry which is preliminary data.</text>
</comment>
<reference evidence="1" key="1">
    <citation type="submission" date="2020-08" db="EMBL/GenBank/DDBJ databases">
        <title>Multicomponent nature underlies the extraordinary mechanical properties of spider dragline silk.</title>
        <authorList>
            <person name="Kono N."/>
            <person name="Nakamura H."/>
            <person name="Mori M."/>
            <person name="Yoshida Y."/>
            <person name="Ohtoshi R."/>
            <person name="Malay A.D."/>
            <person name="Moran D.A.P."/>
            <person name="Tomita M."/>
            <person name="Numata K."/>
            <person name="Arakawa K."/>
        </authorList>
    </citation>
    <scope>NUCLEOTIDE SEQUENCE</scope>
</reference>
<gene>
    <name evidence="1" type="ORF">TNCV_4909461</name>
</gene>
<evidence type="ECO:0000313" key="1">
    <source>
        <dbReference type="EMBL" id="GFX98303.1"/>
    </source>
</evidence>
<name>A0A8X6RNW7_TRICX</name>
<organism evidence="1 2">
    <name type="scientific">Trichonephila clavipes</name>
    <name type="common">Golden silk orbweaver</name>
    <name type="synonym">Nephila clavipes</name>
    <dbReference type="NCBI Taxonomy" id="2585209"/>
    <lineage>
        <taxon>Eukaryota</taxon>
        <taxon>Metazoa</taxon>
        <taxon>Ecdysozoa</taxon>
        <taxon>Arthropoda</taxon>
        <taxon>Chelicerata</taxon>
        <taxon>Arachnida</taxon>
        <taxon>Araneae</taxon>
        <taxon>Araneomorphae</taxon>
        <taxon>Entelegynae</taxon>
        <taxon>Araneoidea</taxon>
        <taxon>Nephilidae</taxon>
        <taxon>Trichonephila</taxon>
    </lineage>
</organism>
<dbReference type="Gene3D" id="2.40.70.10">
    <property type="entry name" value="Acid Proteases"/>
    <property type="match status" value="1"/>
</dbReference>
<evidence type="ECO:0000313" key="2">
    <source>
        <dbReference type="Proteomes" id="UP000887159"/>
    </source>
</evidence>
<dbReference type="Proteomes" id="UP000887159">
    <property type="component" value="Unassembled WGS sequence"/>
</dbReference>